<sequence>MDCCPKMNGMRTEEELIILLNKYREGNCNSEEIQLLETWLMAISQHRKVELPDRDTVSRLLSRIKEDARYQDRDHDVRTIRRSVFSGRRYLAPIAACLVGALVICTVLFVQFNTKERMTGELVSQGAEQDLSPGSDKATLTLSTGRVVNLEASEQHRLERANGLEGALLQKGSLQYAAANQRNVDDIDYHTLTTPRGGQYQLILPDGTKAWLNAASSITYPVAFLGNERRVEISGEVYFDVAKQPGKFFIVESGLQEIKVLGTQFNVEAYLDEKTMRTTLVEGSVEIVHRDNKKKARLIPGQQAAVTDDIQVQSVDPLASIAWKNGDFFFQKEALGSILRKVSRWYNAEIECPPHLERLRFSGMVSRSQPLSAIVQMIESTENVKIKCKGRRIIVTE</sequence>
<dbReference type="Gene3D" id="3.55.50.30">
    <property type="match status" value="1"/>
</dbReference>
<dbReference type="InterPro" id="IPR006860">
    <property type="entry name" value="FecR"/>
</dbReference>
<dbReference type="Proteomes" id="UP000239711">
    <property type="component" value="Unassembled WGS sequence"/>
</dbReference>
<keyword evidence="5" id="KW-1185">Reference proteome</keyword>
<keyword evidence="1" id="KW-0472">Membrane</keyword>
<dbReference type="AlphaFoldDB" id="A0A2S9J2E9"/>
<keyword evidence="1" id="KW-1133">Transmembrane helix</keyword>
<name>A0A2S9J2E9_9SPHI</name>
<proteinExistence type="predicted"/>
<evidence type="ECO:0000256" key="1">
    <source>
        <dbReference type="SAM" id="Phobius"/>
    </source>
</evidence>
<dbReference type="Gene3D" id="2.60.120.1440">
    <property type="match status" value="1"/>
</dbReference>
<dbReference type="EMBL" id="PVBQ01000009">
    <property type="protein sequence ID" value="PRD46942.1"/>
    <property type="molecule type" value="Genomic_DNA"/>
</dbReference>
<evidence type="ECO:0000259" key="2">
    <source>
        <dbReference type="Pfam" id="PF04773"/>
    </source>
</evidence>
<dbReference type="GO" id="GO:0016989">
    <property type="term" value="F:sigma factor antagonist activity"/>
    <property type="evidence" value="ECO:0007669"/>
    <property type="project" value="TreeGrafter"/>
</dbReference>
<reference evidence="4 5" key="1">
    <citation type="submission" date="2018-02" db="EMBL/GenBank/DDBJ databases">
        <title>The draft genome of Sphingobacterium sp. 5JN-11.</title>
        <authorList>
            <person name="Liu L."/>
            <person name="Li L."/>
            <person name="Liang L."/>
            <person name="Zhang X."/>
            <person name="Wang T."/>
        </authorList>
    </citation>
    <scope>NUCLEOTIDE SEQUENCE [LARGE SCALE GENOMIC DNA]</scope>
    <source>
        <strain evidence="4 5">5JN-11</strain>
    </source>
</reference>
<dbReference type="OrthoDB" id="1099963at2"/>
<dbReference type="PANTHER" id="PTHR30273:SF2">
    <property type="entry name" value="PROTEIN FECR"/>
    <property type="match status" value="1"/>
</dbReference>
<organism evidence="4 5">
    <name type="scientific">Sphingobacterium haloxyli</name>
    <dbReference type="NCBI Taxonomy" id="2100533"/>
    <lineage>
        <taxon>Bacteria</taxon>
        <taxon>Pseudomonadati</taxon>
        <taxon>Bacteroidota</taxon>
        <taxon>Sphingobacteriia</taxon>
        <taxon>Sphingobacteriales</taxon>
        <taxon>Sphingobacteriaceae</taxon>
        <taxon>Sphingobacterium</taxon>
    </lineage>
</organism>
<protein>
    <submittedName>
        <fullName evidence="4">Anti-sigma factor</fullName>
    </submittedName>
</protein>
<evidence type="ECO:0000313" key="5">
    <source>
        <dbReference type="Proteomes" id="UP000239711"/>
    </source>
</evidence>
<dbReference type="Pfam" id="PF16344">
    <property type="entry name" value="FecR_C"/>
    <property type="match status" value="1"/>
</dbReference>
<feature type="domain" description="FecR protein" evidence="2">
    <location>
        <begin position="191"/>
        <end position="286"/>
    </location>
</feature>
<dbReference type="InterPro" id="IPR012373">
    <property type="entry name" value="Ferrdict_sens_TM"/>
</dbReference>
<dbReference type="PANTHER" id="PTHR30273">
    <property type="entry name" value="PERIPLASMIC SIGNAL SENSOR AND SIGMA FACTOR ACTIVATOR FECR-RELATED"/>
    <property type="match status" value="1"/>
</dbReference>
<feature type="domain" description="Protein FecR C-terminal" evidence="3">
    <location>
        <begin position="328"/>
        <end position="395"/>
    </location>
</feature>
<evidence type="ECO:0000259" key="3">
    <source>
        <dbReference type="Pfam" id="PF16344"/>
    </source>
</evidence>
<accession>A0A2S9J2E9</accession>
<feature type="transmembrane region" description="Helical" evidence="1">
    <location>
        <begin position="90"/>
        <end position="112"/>
    </location>
</feature>
<gene>
    <name evidence="4" type="ORF">C5745_12650</name>
</gene>
<evidence type="ECO:0000313" key="4">
    <source>
        <dbReference type="EMBL" id="PRD46942.1"/>
    </source>
</evidence>
<dbReference type="Pfam" id="PF04773">
    <property type="entry name" value="FecR"/>
    <property type="match status" value="1"/>
</dbReference>
<comment type="caution">
    <text evidence="4">The sequence shown here is derived from an EMBL/GenBank/DDBJ whole genome shotgun (WGS) entry which is preliminary data.</text>
</comment>
<dbReference type="InterPro" id="IPR032508">
    <property type="entry name" value="FecR_C"/>
</dbReference>
<keyword evidence="1" id="KW-0812">Transmembrane</keyword>